<dbReference type="GO" id="GO:0006487">
    <property type="term" value="P:protein N-linked glycosylation"/>
    <property type="evidence" value="ECO:0007669"/>
    <property type="project" value="TreeGrafter"/>
</dbReference>
<protein>
    <recommendedName>
        <fullName evidence="5">Hexosyltransferase</fullName>
    </recommendedName>
</protein>
<evidence type="ECO:0000313" key="3">
    <source>
        <dbReference type="EMBL" id="CAF1493457.1"/>
    </source>
</evidence>
<evidence type="ECO:0000256" key="1">
    <source>
        <dbReference type="ARBA" id="ARBA00007677"/>
    </source>
</evidence>
<comment type="caution">
    <text evidence="3">The sequence shown here is derived from an EMBL/GenBank/DDBJ whole genome shotgun (WGS) entry which is preliminary data.</text>
</comment>
<dbReference type="SUPFAM" id="SSF53448">
    <property type="entry name" value="Nucleotide-diphospho-sugar transferases"/>
    <property type="match status" value="1"/>
</dbReference>
<dbReference type="GO" id="GO:0005794">
    <property type="term" value="C:Golgi apparatus"/>
    <property type="evidence" value="ECO:0007669"/>
    <property type="project" value="TreeGrafter"/>
</dbReference>
<accession>A0A815SIA2</accession>
<dbReference type="GO" id="GO:0000032">
    <property type="term" value="P:cell wall mannoprotein biosynthetic process"/>
    <property type="evidence" value="ECO:0007669"/>
    <property type="project" value="TreeGrafter"/>
</dbReference>
<dbReference type="Gene3D" id="3.90.550.10">
    <property type="entry name" value="Spore Coat Polysaccharide Biosynthesis Protein SpsA, Chain A"/>
    <property type="match status" value="1"/>
</dbReference>
<organism evidence="3 4">
    <name type="scientific">Rotaria magnacalcarata</name>
    <dbReference type="NCBI Taxonomy" id="392030"/>
    <lineage>
        <taxon>Eukaryota</taxon>
        <taxon>Metazoa</taxon>
        <taxon>Spiralia</taxon>
        <taxon>Gnathifera</taxon>
        <taxon>Rotifera</taxon>
        <taxon>Eurotatoria</taxon>
        <taxon>Bdelloidea</taxon>
        <taxon>Philodinida</taxon>
        <taxon>Philodinidae</taxon>
        <taxon>Rotaria</taxon>
    </lineage>
</organism>
<evidence type="ECO:0000313" key="4">
    <source>
        <dbReference type="Proteomes" id="UP000663855"/>
    </source>
</evidence>
<dbReference type="PANTHER" id="PTHR31121">
    <property type="entry name" value="ALPHA-1,2 MANNOSYLTRANSFERASE KTR1"/>
    <property type="match status" value="1"/>
</dbReference>
<dbReference type="GO" id="GO:0016020">
    <property type="term" value="C:membrane"/>
    <property type="evidence" value="ECO:0007669"/>
    <property type="project" value="InterPro"/>
</dbReference>
<dbReference type="InterPro" id="IPR029044">
    <property type="entry name" value="Nucleotide-diphossugar_trans"/>
</dbReference>
<evidence type="ECO:0000256" key="2">
    <source>
        <dbReference type="ARBA" id="ARBA00022679"/>
    </source>
</evidence>
<proteinExistence type="inferred from homology"/>
<reference evidence="3" key="1">
    <citation type="submission" date="2021-02" db="EMBL/GenBank/DDBJ databases">
        <authorList>
            <person name="Nowell W R."/>
        </authorList>
    </citation>
    <scope>NUCLEOTIDE SEQUENCE</scope>
</reference>
<comment type="similarity">
    <text evidence="1">Belongs to the glycosyltransferase 15 family.</text>
</comment>
<dbReference type="EMBL" id="CAJNOV010012662">
    <property type="protein sequence ID" value="CAF1493457.1"/>
    <property type="molecule type" value="Genomic_DNA"/>
</dbReference>
<name>A0A815SIA2_9BILA</name>
<evidence type="ECO:0008006" key="5">
    <source>
        <dbReference type="Google" id="ProtNLM"/>
    </source>
</evidence>
<dbReference type="PANTHER" id="PTHR31121:SF6">
    <property type="entry name" value="ALPHA-1,2 MANNOSYLTRANSFERASE KTR1"/>
    <property type="match status" value="1"/>
</dbReference>
<dbReference type="GO" id="GO:0000026">
    <property type="term" value="F:alpha-1,2-mannosyltransferase activity"/>
    <property type="evidence" value="ECO:0007669"/>
    <property type="project" value="TreeGrafter"/>
</dbReference>
<sequence length="335" mass="39756">MRRVPKNYILQKSCLILICFTICIIYLTLPEKTPTPNLEETPVRTVRGVIVTLIRSANRSIFLTINMIHSITQFYPNNGTFLYPLIIFHEEDLTPVMRQQILSCVLKSNGTINISFALVNFNTSVSPNTGSRPEKPIGYRLMCRFWTYDVFYHPAIIQGKYEYLMRMDDDSYFSDRIKKDPFLYMDSRRLDYMYRSTYKESAYPLYSILKPILKRKYVHITCIYNNFFMIRLKWYYESPRVQNFVNELIKDNLILREYIGDGCIHGAMLHVDRRHVRVEHVRNIPYGHNYHVMPTGYQQWKFQEVNDFHEVIHKSCEQLTVLKGIQGKVAHIKMS</sequence>
<dbReference type="AlphaFoldDB" id="A0A815SIA2"/>
<dbReference type="Proteomes" id="UP000663855">
    <property type="component" value="Unassembled WGS sequence"/>
</dbReference>
<gene>
    <name evidence="3" type="ORF">CJN711_LOCUS26840</name>
</gene>
<keyword evidence="2" id="KW-0808">Transferase</keyword>
<dbReference type="InterPro" id="IPR002685">
    <property type="entry name" value="Glyco_trans_15"/>
</dbReference>